<dbReference type="EMBL" id="CP049813">
    <property type="protein sequence ID" value="QIK42219.1"/>
    <property type="molecule type" value="Genomic_DNA"/>
</dbReference>
<gene>
    <name evidence="2" type="ORF">G8E03_09565</name>
    <name evidence="3" type="ORF">G8E03_15310</name>
</gene>
<dbReference type="Proteomes" id="UP000500791">
    <property type="component" value="Plasmid unnamed2"/>
</dbReference>
<dbReference type="Gene3D" id="3.30.420.10">
    <property type="entry name" value="Ribonuclease H-like superfamily/Ribonuclease H"/>
    <property type="match status" value="1"/>
</dbReference>
<evidence type="ECO:0000313" key="4">
    <source>
        <dbReference type="Proteomes" id="UP000500791"/>
    </source>
</evidence>
<dbReference type="EMBL" id="CP049811">
    <property type="protein sequence ID" value="QIK40996.1"/>
    <property type="molecule type" value="Genomic_DNA"/>
</dbReference>
<dbReference type="InterPro" id="IPR012337">
    <property type="entry name" value="RNaseH-like_sf"/>
</dbReference>
<keyword evidence="3" id="KW-0614">Plasmid</keyword>
<dbReference type="PANTHER" id="PTHR47515:SF2">
    <property type="entry name" value="INTEGRASE CORE DOMAIN PROTEIN"/>
    <property type="match status" value="1"/>
</dbReference>
<dbReference type="KEGG" id="mon:G8E03_09565"/>
<reference evidence="2 4" key="1">
    <citation type="submission" date="2020-03" db="EMBL/GenBank/DDBJ databases">
        <title>Complete genome sequence of Monaibacterium sp. ALG8 with diverse plasmids.</title>
        <authorList>
            <person name="Sun C."/>
        </authorList>
    </citation>
    <scope>NUCLEOTIDE SEQUENCE [LARGE SCALE GENOMIC DNA]</scope>
    <source>
        <strain evidence="2 4">ALG8</strain>
        <plasmid evidence="3 4">unnamed2</plasmid>
    </source>
</reference>
<dbReference type="Proteomes" id="UP000500791">
    <property type="component" value="Chromosome"/>
</dbReference>
<dbReference type="KEGG" id="mon:G8E03_15310"/>
<dbReference type="GO" id="GO:0015074">
    <property type="term" value="P:DNA integration"/>
    <property type="evidence" value="ECO:0007669"/>
    <property type="project" value="InterPro"/>
</dbReference>
<protein>
    <submittedName>
        <fullName evidence="2">IS3 family transposase</fullName>
    </submittedName>
</protein>
<evidence type="ECO:0000259" key="1">
    <source>
        <dbReference type="PROSITE" id="PS50994"/>
    </source>
</evidence>
<dbReference type="InterPro" id="IPR036397">
    <property type="entry name" value="RNaseH_sf"/>
</dbReference>
<accession>A0A6G7VM98</accession>
<proteinExistence type="predicted"/>
<dbReference type="InterPro" id="IPR001584">
    <property type="entry name" value="Integrase_cat-core"/>
</dbReference>
<dbReference type="GO" id="GO:0003677">
    <property type="term" value="F:DNA binding"/>
    <property type="evidence" value="ECO:0007669"/>
    <property type="project" value="InterPro"/>
</dbReference>
<dbReference type="Pfam" id="PF13683">
    <property type="entry name" value="rve_3"/>
    <property type="match status" value="1"/>
</dbReference>
<dbReference type="PANTHER" id="PTHR47515">
    <property type="entry name" value="LOW CALCIUM RESPONSE LOCUS PROTEIN T"/>
    <property type="match status" value="1"/>
</dbReference>
<dbReference type="InterPro" id="IPR002514">
    <property type="entry name" value="Transposase_8"/>
</dbReference>
<evidence type="ECO:0000313" key="3">
    <source>
        <dbReference type="EMBL" id="QIK42219.1"/>
    </source>
</evidence>
<geneLocation type="plasmid" evidence="3 4">
    <name>unnamed2</name>
</geneLocation>
<dbReference type="Pfam" id="PF01527">
    <property type="entry name" value="HTH_Tnp_1"/>
    <property type="match status" value="1"/>
</dbReference>
<evidence type="ECO:0000313" key="2">
    <source>
        <dbReference type="EMBL" id="QIK40996.1"/>
    </source>
</evidence>
<dbReference type="NCBIfam" id="NF033516">
    <property type="entry name" value="transpos_IS3"/>
    <property type="match status" value="1"/>
</dbReference>
<dbReference type="PROSITE" id="PS50994">
    <property type="entry name" value="INTEGRASE"/>
    <property type="match status" value="1"/>
</dbReference>
<dbReference type="SUPFAM" id="SSF46689">
    <property type="entry name" value="Homeodomain-like"/>
    <property type="match status" value="1"/>
</dbReference>
<dbReference type="InterPro" id="IPR048020">
    <property type="entry name" value="Transpos_IS3"/>
</dbReference>
<dbReference type="AlphaFoldDB" id="A0A6G7VM98"/>
<dbReference type="SUPFAM" id="SSF53098">
    <property type="entry name" value="Ribonuclease H-like"/>
    <property type="match status" value="1"/>
</dbReference>
<keyword evidence="4" id="KW-1185">Reference proteome</keyword>
<dbReference type="GO" id="GO:0004803">
    <property type="term" value="F:transposase activity"/>
    <property type="evidence" value="ECO:0007669"/>
    <property type="project" value="InterPro"/>
</dbReference>
<organism evidence="2 4">
    <name type="scientific">Pontivivens nitratireducens</name>
    <dbReference type="NCBI Taxonomy" id="2758038"/>
    <lineage>
        <taxon>Bacteria</taxon>
        <taxon>Pseudomonadati</taxon>
        <taxon>Pseudomonadota</taxon>
        <taxon>Alphaproteobacteria</taxon>
        <taxon>Rhodobacterales</taxon>
        <taxon>Paracoccaceae</taxon>
        <taxon>Pontivivens</taxon>
    </lineage>
</organism>
<name>A0A6G7VM98_9RHOB</name>
<feature type="domain" description="Integrase catalytic" evidence="1">
    <location>
        <begin position="196"/>
        <end position="360"/>
    </location>
</feature>
<dbReference type="GO" id="GO:0006313">
    <property type="term" value="P:DNA transposition"/>
    <property type="evidence" value="ECO:0007669"/>
    <property type="project" value="InterPro"/>
</dbReference>
<dbReference type="InterPro" id="IPR009057">
    <property type="entry name" value="Homeodomain-like_sf"/>
</dbReference>
<sequence>MKKTPEARIMGVLRQMEGGVPAVELCREHGMSSATLYKWRAKYGGMDASLISEMKAMAEENRRLKRMFADVSMQNDLLKEALGKKLTRPAQRRELAGKAVAMKGVSIALACRAFDVSETCYRYSPKLDEENEQIADLLLGLTKAKMTWGFGLCFLYLRNVQGHGWNHKRVYRIYRELELNLRIKPRKRLKREKPEALAVPEAANEVWSMDFMADRLGDGRQFRLLNVLDDFNREGLGIEVDFSLPAERVVRALNQIIEWRGAPRTIRVDNGLEYISGTLMEWAENKGIALAHIQPGKPQQNAYVERYNRTVRHEWLDLHIFESIDEVQQIATEWLWSYNHERPNMGNGGMTPAQKLRMAA</sequence>
<dbReference type="RefSeq" id="WP_166191045.1">
    <property type="nucleotide sequence ID" value="NZ_CP049811.1"/>
</dbReference>